<dbReference type="AlphaFoldDB" id="A0A2L1UUV4"/>
<dbReference type="HAMAP" id="MF_04110">
    <property type="entry name" value="ENDOLYSIN_T4"/>
    <property type="match status" value="1"/>
</dbReference>
<evidence type="ECO:0000313" key="8">
    <source>
        <dbReference type="EMBL" id="AVF36715.1"/>
    </source>
</evidence>
<dbReference type="GO" id="GO:0031640">
    <property type="term" value="P:killing of cells of another organism"/>
    <property type="evidence" value="ECO:0007669"/>
    <property type="project" value="UniProtKB-KW"/>
</dbReference>
<evidence type="ECO:0000256" key="2">
    <source>
        <dbReference type="ARBA" id="ARBA00022529"/>
    </source>
</evidence>
<keyword evidence="3 7" id="KW-0081">Bacteriolytic enzyme</keyword>
<evidence type="ECO:0000256" key="1">
    <source>
        <dbReference type="ARBA" id="ARBA00000632"/>
    </source>
</evidence>
<dbReference type="EC" id="3.2.1.17" evidence="7"/>
<gene>
    <name evidence="8" type="ORF">BV494_18095</name>
</gene>
<dbReference type="InterPro" id="IPR023347">
    <property type="entry name" value="Lysozyme_dom_sf"/>
</dbReference>
<evidence type="ECO:0000313" key="9">
    <source>
        <dbReference type="Proteomes" id="UP000239197"/>
    </source>
</evidence>
<dbReference type="Pfam" id="PF00959">
    <property type="entry name" value="Phage_lysozyme"/>
    <property type="match status" value="1"/>
</dbReference>
<dbReference type="InterPro" id="IPR023346">
    <property type="entry name" value="Lysozyme-like_dom_sf"/>
</dbReference>
<name>A0A2L1UUV4_9GAMM</name>
<dbReference type="GO" id="GO:0009253">
    <property type="term" value="P:peptidoglycan catabolic process"/>
    <property type="evidence" value="ECO:0007669"/>
    <property type="project" value="InterPro"/>
</dbReference>
<sequence length="150" mass="16590">MSEPRLSTGAKGIALIKSFEGLRLEKYQDVVGKWTIGYGHLILPEESFPAPIPEAQADALLRQDLGISEKAVNQYVIVALTQNQFDALVSFTFNLGVGNLKNSTLLKVLNARQYQDAAEQFLRWDKAGGKQVAGLTRRRSAERALFISQP</sequence>
<evidence type="ECO:0000256" key="7">
    <source>
        <dbReference type="RuleBase" id="RU003788"/>
    </source>
</evidence>
<dbReference type="RefSeq" id="WP_104924096.1">
    <property type="nucleotide sequence ID" value="NZ_CP019062.1"/>
</dbReference>
<dbReference type="CDD" id="cd00737">
    <property type="entry name" value="lyz_endolysin_autolysin"/>
    <property type="match status" value="1"/>
</dbReference>
<organism evidence="8 9">
    <name type="scientific">Rahnella sikkimica</name>
    <dbReference type="NCBI Taxonomy" id="1805933"/>
    <lineage>
        <taxon>Bacteria</taxon>
        <taxon>Pseudomonadati</taxon>
        <taxon>Pseudomonadota</taxon>
        <taxon>Gammaproteobacteria</taxon>
        <taxon>Enterobacterales</taxon>
        <taxon>Yersiniaceae</taxon>
        <taxon>Rahnella</taxon>
    </lineage>
</organism>
<evidence type="ECO:0000256" key="5">
    <source>
        <dbReference type="ARBA" id="ARBA00023200"/>
    </source>
</evidence>
<keyword evidence="9" id="KW-1185">Reference proteome</keyword>
<dbReference type="Gene3D" id="1.10.530.40">
    <property type="match status" value="1"/>
</dbReference>
<proteinExistence type="inferred from homology"/>
<keyword evidence="4 7" id="KW-0378">Hydrolase</keyword>
<dbReference type="InterPro" id="IPR034690">
    <property type="entry name" value="Endolysin_T4_type"/>
</dbReference>
<reference evidence="9" key="1">
    <citation type="submission" date="2017-01" db="EMBL/GenBank/DDBJ databases">
        <title>Genome sequence of Rouxiella sp. ERMR1:05.</title>
        <authorList>
            <person name="Kumar R."/>
            <person name="Singh D."/>
            <person name="Kumar S."/>
        </authorList>
    </citation>
    <scope>NUCLEOTIDE SEQUENCE [LARGE SCALE GENOMIC DNA]</scope>
    <source>
        <strain evidence="9">ERMR1:05</strain>
    </source>
</reference>
<dbReference type="SUPFAM" id="SSF53955">
    <property type="entry name" value="Lysozyme-like"/>
    <property type="match status" value="1"/>
</dbReference>
<dbReference type="EMBL" id="CP019062">
    <property type="protein sequence ID" value="AVF36715.1"/>
    <property type="molecule type" value="Genomic_DNA"/>
</dbReference>
<comment type="catalytic activity">
    <reaction evidence="1 7">
        <text>Hydrolysis of (1-&gt;4)-beta-linkages between N-acetylmuramic acid and N-acetyl-D-glucosamine residues in a peptidoglycan and between N-acetyl-D-glucosamine residues in chitodextrins.</text>
        <dbReference type="EC" id="3.2.1.17"/>
    </reaction>
</comment>
<comment type="similarity">
    <text evidence="7">Belongs to the glycosyl hydrolase 24 family.</text>
</comment>
<dbReference type="GO" id="GO:0003796">
    <property type="term" value="F:lysozyme activity"/>
    <property type="evidence" value="ECO:0007669"/>
    <property type="project" value="UniProtKB-EC"/>
</dbReference>
<dbReference type="InterPro" id="IPR051018">
    <property type="entry name" value="Bacteriophage_GH24"/>
</dbReference>
<dbReference type="PANTHER" id="PTHR38107">
    <property type="match status" value="1"/>
</dbReference>
<evidence type="ECO:0000256" key="4">
    <source>
        <dbReference type="ARBA" id="ARBA00022801"/>
    </source>
</evidence>
<dbReference type="InterPro" id="IPR002196">
    <property type="entry name" value="Glyco_hydro_24"/>
</dbReference>
<dbReference type="GO" id="GO:0016998">
    <property type="term" value="P:cell wall macromolecule catabolic process"/>
    <property type="evidence" value="ECO:0007669"/>
    <property type="project" value="InterPro"/>
</dbReference>
<dbReference type="PANTHER" id="PTHR38107:SF3">
    <property type="entry name" value="LYSOZYME RRRD-RELATED"/>
    <property type="match status" value="1"/>
</dbReference>
<keyword evidence="6 7" id="KW-0326">Glycosidase</keyword>
<protein>
    <recommendedName>
        <fullName evidence="7">Lysozyme</fullName>
        <ecNumber evidence="7">3.2.1.17</ecNumber>
    </recommendedName>
</protein>
<evidence type="ECO:0000256" key="6">
    <source>
        <dbReference type="ARBA" id="ARBA00023295"/>
    </source>
</evidence>
<dbReference type="InterPro" id="IPR033907">
    <property type="entry name" value="Endolysin_autolysin"/>
</dbReference>
<keyword evidence="5" id="KW-1035">Host cytoplasm</keyword>
<keyword evidence="2 7" id="KW-0929">Antimicrobial</keyword>
<dbReference type="GO" id="GO:0042742">
    <property type="term" value="P:defense response to bacterium"/>
    <property type="evidence" value="ECO:0007669"/>
    <property type="project" value="UniProtKB-KW"/>
</dbReference>
<dbReference type="OrthoDB" id="8141296at2"/>
<accession>A0A2L1UUV4</accession>
<dbReference type="KEGG" id="rox:BV494_18095"/>
<evidence type="ECO:0000256" key="3">
    <source>
        <dbReference type="ARBA" id="ARBA00022638"/>
    </source>
</evidence>
<dbReference type="Proteomes" id="UP000239197">
    <property type="component" value="Chromosome"/>
</dbReference>